<protein>
    <submittedName>
        <fullName evidence="6">Crp/Fnr family transcriptional regulator</fullName>
    </submittedName>
</protein>
<evidence type="ECO:0000256" key="2">
    <source>
        <dbReference type="ARBA" id="ARBA00023125"/>
    </source>
</evidence>
<evidence type="ECO:0000259" key="5">
    <source>
        <dbReference type="PROSITE" id="PS51063"/>
    </source>
</evidence>
<reference evidence="6 7" key="1">
    <citation type="submission" date="2021-03" db="EMBL/GenBank/DDBJ databases">
        <title>Fibrella sp. HMF5036 genome sequencing and assembly.</title>
        <authorList>
            <person name="Kang H."/>
            <person name="Kim H."/>
            <person name="Bae S."/>
            <person name="Joh K."/>
        </authorList>
    </citation>
    <scope>NUCLEOTIDE SEQUENCE [LARGE SCALE GENOMIC DNA]</scope>
    <source>
        <strain evidence="6 7">HMF5036</strain>
    </source>
</reference>
<proteinExistence type="predicted"/>
<dbReference type="AlphaFoldDB" id="A0A939G7A0"/>
<dbReference type="Gene3D" id="2.60.120.10">
    <property type="entry name" value="Jelly Rolls"/>
    <property type="match status" value="1"/>
</dbReference>
<organism evidence="6 7">
    <name type="scientific">Fibrella aquatilis</name>
    <dbReference type="NCBI Taxonomy" id="2817059"/>
    <lineage>
        <taxon>Bacteria</taxon>
        <taxon>Pseudomonadati</taxon>
        <taxon>Bacteroidota</taxon>
        <taxon>Cytophagia</taxon>
        <taxon>Cytophagales</taxon>
        <taxon>Spirosomataceae</taxon>
        <taxon>Fibrella</taxon>
    </lineage>
</organism>
<sequence>MNSTAKYWYLHDHHLFDELAREAIDELAYLSHFQTSRKGALIHLPADESRIYTIKVGIFKLVETDQEGQEQLIEILRPGDLFGQFTLNQHTSNQYTVALSDYVTFCSFATADMEQVMQQHPTLGIRYTKLIGLRFRRLENLYKNLMFKDVRTRLRLFLKEWVAKEAKPDRPAVVPNYLSHKDISRLICSNRQAVTELFNEFRGTGQLAYDRNEITIIDPMLLNV</sequence>
<accession>A0A939G7A0</accession>
<keyword evidence="3" id="KW-0804">Transcription</keyword>
<dbReference type="PROSITE" id="PS51063">
    <property type="entry name" value="HTH_CRP_2"/>
    <property type="match status" value="1"/>
</dbReference>
<evidence type="ECO:0000256" key="3">
    <source>
        <dbReference type="ARBA" id="ARBA00023163"/>
    </source>
</evidence>
<evidence type="ECO:0000313" key="6">
    <source>
        <dbReference type="EMBL" id="MBO0932330.1"/>
    </source>
</evidence>
<dbReference type="InterPro" id="IPR012318">
    <property type="entry name" value="HTH_CRP"/>
</dbReference>
<feature type="domain" description="Cyclic nucleotide-binding" evidence="4">
    <location>
        <begin position="51"/>
        <end position="97"/>
    </location>
</feature>
<dbReference type="Gene3D" id="1.10.10.10">
    <property type="entry name" value="Winged helix-like DNA-binding domain superfamily/Winged helix DNA-binding domain"/>
    <property type="match status" value="1"/>
</dbReference>
<evidence type="ECO:0000256" key="1">
    <source>
        <dbReference type="ARBA" id="ARBA00023015"/>
    </source>
</evidence>
<keyword evidence="1" id="KW-0805">Transcription regulation</keyword>
<dbReference type="SUPFAM" id="SSF46785">
    <property type="entry name" value="Winged helix' DNA-binding domain"/>
    <property type="match status" value="1"/>
</dbReference>
<feature type="domain" description="HTH crp-type" evidence="5">
    <location>
        <begin position="148"/>
        <end position="220"/>
    </location>
</feature>
<keyword evidence="2" id="KW-0238">DNA-binding</keyword>
<name>A0A939G7A0_9BACT</name>
<dbReference type="InterPro" id="IPR014710">
    <property type="entry name" value="RmlC-like_jellyroll"/>
</dbReference>
<comment type="caution">
    <text evidence="6">The sequence shown here is derived from an EMBL/GenBank/DDBJ whole genome shotgun (WGS) entry which is preliminary data.</text>
</comment>
<dbReference type="GO" id="GO:0003677">
    <property type="term" value="F:DNA binding"/>
    <property type="evidence" value="ECO:0007669"/>
    <property type="project" value="UniProtKB-KW"/>
</dbReference>
<keyword evidence="7" id="KW-1185">Reference proteome</keyword>
<dbReference type="InterPro" id="IPR050397">
    <property type="entry name" value="Env_Response_Regulators"/>
</dbReference>
<evidence type="ECO:0000259" key="4">
    <source>
        <dbReference type="PROSITE" id="PS50042"/>
    </source>
</evidence>
<dbReference type="GO" id="GO:0005829">
    <property type="term" value="C:cytosol"/>
    <property type="evidence" value="ECO:0007669"/>
    <property type="project" value="TreeGrafter"/>
</dbReference>
<dbReference type="InterPro" id="IPR000595">
    <property type="entry name" value="cNMP-bd_dom"/>
</dbReference>
<dbReference type="InterPro" id="IPR036390">
    <property type="entry name" value="WH_DNA-bd_sf"/>
</dbReference>
<dbReference type="SUPFAM" id="SSF51206">
    <property type="entry name" value="cAMP-binding domain-like"/>
    <property type="match status" value="1"/>
</dbReference>
<dbReference type="PANTHER" id="PTHR24567:SF74">
    <property type="entry name" value="HTH-TYPE TRANSCRIPTIONAL REGULATOR ARCR"/>
    <property type="match status" value="1"/>
</dbReference>
<evidence type="ECO:0000313" key="7">
    <source>
        <dbReference type="Proteomes" id="UP000664795"/>
    </source>
</evidence>
<dbReference type="CDD" id="cd00038">
    <property type="entry name" value="CAP_ED"/>
    <property type="match status" value="1"/>
</dbReference>
<dbReference type="Proteomes" id="UP000664795">
    <property type="component" value="Unassembled WGS sequence"/>
</dbReference>
<dbReference type="PANTHER" id="PTHR24567">
    <property type="entry name" value="CRP FAMILY TRANSCRIPTIONAL REGULATORY PROTEIN"/>
    <property type="match status" value="1"/>
</dbReference>
<gene>
    <name evidence="6" type="ORF">J2I48_15065</name>
</gene>
<dbReference type="RefSeq" id="WP_207336294.1">
    <property type="nucleotide sequence ID" value="NZ_JAFMYU010000011.1"/>
</dbReference>
<dbReference type="InterPro" id="IPR036388">
    <property type="entry name" value="WH-like_DNA-bd_sf"/>
</dbReference>
<dbReference type="EMBL" id="JAFMYU010000011">
    <property type="protein sequence ID" value="MBO0932330.1"/>
    <property type="molecule type" value="Genomic_DNA"/>
</dbReference>
<dbReference type="PROSITE" id="PS50042">
    <property type="entry name" value="CNMP_BINDING_3"/>
    <property type="match status" value="1"/>
</dbReference>
<dbReference type="GO" id="GO:0003700">
    <property type="term" value="F:DNA-binding transcription factor activity"/>
    <property type="evidence" value="ECO:0007669"/>
    <property type="project" value="TreeGrafter"/>
</dbReference>
<dbReference type="InterPro" id="IPR018490">
    <property type="entry name" value="cNMP-bd_dom_sf"/>
</dbReference>
<dbReference type="Pfam" id="PF00027">
    <property type="entry name" value="cNMP_binding"/>
    <property type="match status" value="1"/>
</dbReference>